<gene>
    <name evidence="3" type="ORF">A9C11_22685</name>
</gene>
<organism evidence="3 4">
    <name type="scientific">Pseudomonas citronellolis</name>
    <dbReference type="NCBI Taxonomy" id="53408"/>
    <lineage>
        <taxon>Bacteria</taxon>
        <taxon>Pseudomonadati</taxon>
        <taxon>Pseudomonadota</taxon>
        <taxon>Gammaproteobacteria</taxon>
        <taxon>Pseudomonadales</taxon>
        <taxon>Pseudomonadaceae</taxon>
        <taxon>Pseudomonas</taxon>
    </lineage>
</organism>
<dbReference type="Pfam" id="PF13649">
    <property type="entry name" value="Methyltransf_25"/>
    <property type="match status" value="1"/>
</dbReference>
<name>A0A1A9KGF6_9PSED</name>
<dbReference type="InterPro" id="IPR041698">
    <property type="entry name" value="Methyltransf_25"/>
</dbReference>
<dbReference type="Proteomes" id="UP000077748">
    <property type="component" value="Chromosome"/>
</dbReference>
<dbReference type="RefSeq" id="WP_064583915.1">
    <property type="nucleotide sequence ID" value="NZ_CP015878.1"/>
</dbReference>
<dbReference type="SUPFAM" id="SSF53335">
    <property type="entry name" value="S-adenosyl-L-methionine-dependent methyltransferases"/>
    <property type="match status" value="1"/>
</dbReference>
<sequence>MDRQDFHRATRGAPPHPSLLQVLEHWHDAPGLALDLGCGSGRDTHELLRRGWRVLAIDSNAAGLRHLTEGLPTGQAERLRTRCERFQDTALPNAQLINSSFALPFCPPADFPRLWQGIEAALERGGLFAGHFFGERDQWQGRDGMSFHTREAAQALFQGWETLRFEEHEWQGKTAVGGIKHWHIFAVVARRA</sequence>
<accession>A0A1A9KGF6</accession>
<keyword evidence="1" id="KW-0808">Transferase</keyword>
<evidence type="ECO:0000259" key="2">
    <source>
        <dbReference type="Pfam" id="PF13649"/>
    </source>
</evidence>
<dbReference type="InterPro" id="IPR029063">
    <property type="entry name" value="SAM-dependent_MTases_sf"/>
</dbReference>
<evidence type="ECO:0000313" key="3">
    <source>
        <dbReference type="EMBL" id="ANI16605.1"/>
    </source>
</evidence>
<dbReference type="AlphaFoldDB" id="A0A1A9KGF6"/>
<dbReference type="CDD" id="cd02440">
    <property type="entry name" value="AdoMet_MTases"/>
    <property type="match status" value="1"/>
</dbReference>
<dbReference type="EMBL" id="CP015878">
    <property type="protein sequence ID" value="ANI16605.1"/>
    <property type="molecule type" value="Genomic_DNA"/>
</dbReference>
<dbReference type="GO" id="GO:0016740">
    <property type="term" value="F:transferase activity"/>
    <property type="evidence" value="ECO:0007669"/>
    <property type="project" value="UniProtKB-KW"/>
</dbReference>
<protein>
    <recommendedName>
        <fullName evidence="2">Methyltransferase domain-containing protein</fullName>
    </recommendedName>
</protein>
<evidence type="ECO:0000256" key="1">
    <source>
        <dbReference type="ARBA" id="ARBA00022679"/>
    </source>
</evidence>
<proteinExistence type="predicted"/>
<dbReference type="PANTHER" id="PTHR43861">
    <property type="entry name" value="TRANS-ACONITATE 2-METHYLTRANSFERASE-RELATED"/>
    <property type="match status" value="1"/>
</dbReference>
<feature type="domain" description="Methyltransferase" evidence="2">
    <location>
        <begin position="34"/>
        <end position="126"/>
    </location>
</feature>
<dbReference type="Gene3D" id="3.40.50.150">
    <property type="entry name" value="Vaccinia Virus protein VP39"/>
    <property type="match status" value="1"/>
</dbReference>
<evidence type="ECO:0000313" key="4">
    <source>
        <dbReference type="Proteomes" id="UP000077748"/>
    </source>
</evidence>
<reference evidence="3 4" key="1">
    <citation type="submission" date="2016-05" db="EMBL/GenBank/DDBJ databases">
        <title>Genome Sequence of Pseudomonas citronellolis Strain SJTE-3, an Estrogens and Persistent Organic Pollutants degradation strain.</title>
        <authorList>
            <person name="Liang R."/>
        </authorList>
    </citation>
    <scope>NUCLEOTIDE SEQUENCE [LARGE SCALE GENOMIC DNA]</scope>
    <source>
        <strain evidence="3 4">SJTE-3</strain>
    </source>
</reference>